<evidence type="ECO:0000313" key="3">
    <source>
        <dbReference type="Proteomes" id="UP001199296"/>
    </source>
</evidence>
<proteinExistence type="predicted"/>
<keyword evidence="3" id="KW-1185">Reference proteome</keyword>
<dbReference type="SUPFAM" id="SSF52949">
    <property type="entry name" value="Macro domain-like"/>
    <property type="match status" value="1"/>
</dbReference>
<gene>
    <name evidence="2" type="ORF">LJ207_01430</name>
</gene>
<evidence type="ECO:0000313" key="2">
    <source>
        <dbReference type="EMBL" id="MCC3143984.1"/>
    </source>
</evidence>
<reference evidence="2 3" key="1">
    <citation type="submission" date="2021-10" db="EMBL/GenBank/DDBJ databases">
        <authorList>
            <person name="Grouzdev D.S."/>
            <person name="Pantiukh K.S."/>
            <person name="Krutkina M.S."/>
        </authorList>
    </citation>
    <scope>NUCLEOTIDE SEQUENCE [LARGE SCALE GENOMIC DNA]</scope>
    <source>
        <strain evidence="2 3">Z-7514</strain>
    </source>
</reference>
<protein>
    <submittedName>
        <fullName evidence="2">Macro domain-containing protein</fullName>
    </submittedName>
</protein>
<dbReference type="EMBL" id="JAJFAT010000001">
    <property type="protein sequence ID" value="MCC3143984.1"/>
    <property type="molecule type" value="Genomic_DNA"/>
</dbReference>
<dbReference type="Pfam" id="PF01661">
    <property type="entry name" value="Macro"/>
    <property type="match status" value="1"/>
</dbReference>
<dbReference type="Gene3D" id="3.40.220.10">
    <property type="entry name" value="Leucine Aminopeptidase, subunit E, domain 1"/>
    <property type="match status" value="1"/>
</dbReference>
<sequence length="180" mass="19793">MDKIKISELELEFIQGDIVKQADLDAIVNAANAELKMGGGVAGVIHRAAGPELEKESSSLAPIKPGEAVITAAYQLENDYVIHTLGPVYGVDKPEAKLLAKCYQNSLKLAEKNNIESLAFPAISTGAFNYPIEEAAVVALQTIKDEIDELNSVKLIRFILYNEHDYNIYKNRAEKIFEVD</sequence>
<dbReference type="RefSeq" id="WP_229343381.1">
    <property type="nucleotide sequence ID" value="NZ_JAJFAT010000001.1"/>
</dbReference>
<name>A0AAW4WX96_9FIRM</name>
<evidence type="ECO:0000259" key="1">
    <source>
        <dbReference type="PROSITE" id="PS51154"/>
    </source>
</evidence>
<organism evidence="2 3">
    <name type="scientific">Halanaerobium polyolivorans</name>
    <dbReference type="NCBI Taxonomy" id="2886943"/>
    <lineage>
        <taxon>Bacteria</taxon>
        <taxon>Bacillati</taxon>
        <taxon>Bacillota</taxon>
        <taxon>Clostridia</taxon>
        <taxon>Halanaerobiales</taxon>
        <taxon>Halanaerobiaceae</taxon>
        <taxon>Halanaerobium</taxon>
    </lineage>
</organism>
<dbReference type="PANTHER" id="PTHR11106">
    <property type="entry name" value="GANGLIOSIDE INDUCED DIFFERENTIATION ASSOCIATED PROTEIN 2-RELATED"/>
    <property type="match status" value="1"/>
</dbReference>
<dbReference type="Proteomes" id="UP001199296">
    <property type="component" value="Unassembled WGS sequence"/>
</dbReference>
<accession>A0AAW4WX96</accession>
<feature type="domain" description="Macro" evidence="1">
    <location>
        <begin position="1"/>
        <end position="177"/>
    </location>
</feature>
<dbReference type="InterPro" id="IPR002589">
    <property type="entry name" value="Macro_dom"/>
</dbReference>
<dbReference type="AlphaFoldDB" id="A0AAW4WX96"/>
<dbReference type="CDD" id="cd02908">
    <property type="entry name" value="Macro_OAADPr_deacetylase"/>
    <property type="match status" value="1"/>
</dbReference>
<dbReference type="InterPro" id="IPR043472">
    <property type="entry name" value="Macro_dom-like"/>
</dbReference>
<dbReference type="SMART" id="SM00506">
    <property type="entry name" value="A1pp"/>
    <property type="match status" value="1"/>
</dbReference>
<comment type="caution">
    <text evidence="2">The sequence shown here is derived from an EMBL/GenBank/DDBJ whole genome shotgun (WGS) entry which is preliminary data.</text>
</comment>
<dbReference type="PANTHER" id="PTHR11106:SF27">
    <property type="entry name" value="MACRO DOMAIN-CONTAINING PROTEIN"/>
    <property type="match status" value="1"/>
</dbReference>
<dbReference type="PROSITE" id="PS51154">
    <property type="entry name" value="MACRO"/>
    <property type="match status" value="1"/>
</dbReference>